<comment type="subcellular location">
    <subcellularLocation>
        <location evidence="1 5">Cytoplasm</location>
    </subcellularLocation>
</comment>
<accession>A0A4Y4CRL5</accession>
<proteinExistence type="inferred from homology"/>
<evidence type="ECO:0000259" key="7">
    <source>
        <dbReference type="Pfam" id="PF21981"/>
    </source>
</evidence>
<dbReference type="AlphaFoldDB" id="A0A4Y4CRL5"/>
<evidence type="ECO:0000256" key="1">
    <source>
        <dbReference type="ARBA" id="ARBA00004496"/>
    </source>
</evidence>
<dbReference type="Proteomes" id="UP000318422">
    <property type="component" value="Unassembled WGS sequence"/>
</dbReference>
<dbReference type="GO" id="GO:0006282">
    <property type="term" value="P:regulation of DNA repair"/>
    <property type="evidence" value="ECO:0007669"/>
    <property type="project" value="UniProtKB-UniRule"/>
</dbReference>
<keyword evidence="4 5" id="KW-0963">Cytoplasm</keyword>
<reference evidence="8 9" key="1">
    <citation type="submission" date="2019-06" db="EMBL/GenBank/DDBJ databases">
        <title>Whole genome shotgun sequence of Zoogloea ramigera NBRC 15342.</title>
        <authorList>
            <person name="Hosoyama A."/>
            <person name="Uohara A."/>
            <person name="Ohji S."/>
            <person name="Ichikawa N."/>
        </authorList>
    </citation>
    <scope>NUCLEOTIDE SEQUENCE [LARGE SCALE GENOMIC DNA]</scope>
    <source>
        <strain evidence="8 9">NBRC 15342</strain>
    </source>
</reference>
<evidence type="ECO:0000256" key="5">
    <source>
        <dbReference type="HAMAP-Rule" id="MF_01114"/>
    </source>
</evidence>
<dbReference type="RefSeq" id="WP_141351155.1">
    <property type="nucleotide sequence ID" value="NZ_BJNV01000022.1"/>
</dbReference>
<dbReference type="Pfam" id="PF02631">
    <property type="entry name" value="RecX_HTH2"/>
    <property type="match status" value="1"/>
</dbReference>
<comment type="similarity">
    <text evidence="2 5">Belongs to the RecX family.</text>
</comment>
<evidence type="ECO:0000313" key="8">
    <source>
        <dbReference type="EMBL" id="GEC95561.1"/>
    </source>
</evidence>
<keyword evidence="9" id="KW-1185">Reference proteome</keyword>
<dbReference type="EMBL" id="BJNV01000022">
    <property type="protein sequence ID" value="GEC95561.1"/>
    <property type="molecule type" value="Genomic_DNA"/>
</dbReference>
<protein>
    <recommendedName>
        <fullName evidence="3 5">Regulatory protein RecX</fullName>
    </recommendedName>
</protein>
<feature type="domain" description="RecX third three-helical" evidence="7">
    <location>
        <begin position="97"/>
        <end position="140"/>
    </location>
</feature>
<dbReference type="PANTHER" id="PTHR33602">
    <property type="entry name" value="REGULATORY PROTEIN RECX FAMILY PROTEIN"/>
    <property type="match status" value="1"/>
</dbReference>
<feature type="domain" description="RecX second three-helical" evidence="6">
    <location>
        <begin position="50"/>
        <end position="89"/>
    </location>
</feature>
<evidence type="ECO:0000259" key="6">
    <source>
        <dbReference type="Pfam" id="PF02631"/>
    </source>
</evidence>
<dbReference type="InterPro" id="IPR053924">
    <property type="entry name" value="RecX_HTH_2nd"/>
</dbReference>
<comment type="function">
    <text evidence="5">Modulates RecA activity.</text>
</comment>
<dbReference type="HAMAP" id="MF_01114">
    <property type="entry name" value="RecX"/>
    <property type="match status" value="1"/>
</dbReference>
<sequence>MAASLHERALRCLAQREHSRAELARKLGSLGEADEVKAELDRLTELGLLSDARFADAYVRAKAARFGASRLRLELSRRGVSGELIAASLEDNCSSGELERARDIHRRKFAEAPQDAREWARQARFLQGRGFSSEIIRRVLKEHPGDEPA</sequence>
<dbReference type="InterPro" id="IPR003783">
    <property type="entry name" value="Regulatory_RecX"/>
</dbReference>
<dbReference type="PANTHER" id="PTHR33602:SF1">
    <property type="entry name" value="REGULATORY PROTEIN RECX FAMILY PROTEIN"/>
    <property type="match status" value="1"/>
</dbReference>
<evidence type="ECO:0000256" key="3">
    <source>
        <dbReference type="ARBA" id="ARBA00018111"/>
    </source>
</evidence>
<dbReference type="OrthoDB" id="5295441at2"/>
<evidence type="ECO:0000256" key="4">
    <source>
        <dbReference type="ARBA" id="ARBA00022490"/>
    </source>
</evidence>
<dbReference type="Gene3D" id="1.10.10.10">
    <property type="entry name" value="Winged helix-like DNA-binding domain superfamily/Winged helix DNA-binding domain"/>
    <property type="match status" value="3"/>
</dbReference>
<dbReference type="InterPro" id="IPR036388">
    <property type="entry name" value="WH-like_DNA-bd_sf"/>
</dbReference>
<dbReference type="Pfam" id="PF21981">
    <property type="entry name" value="RecX_HTH3"/>
    <property type="match status" value="1"/>
</dbReference>
<evidence type="ECO:0000313" key="9">
    <source>
        <dbReference type="Proteomes" id="UP000318422"/>
    </source>
</evidence>
<dbReference type="InterPro" id="IPR053925">
    <property type="entry name" value="RecX_HTH_3rd"/>
</dbReference>
<organism evidence="8 9">
    <name type="scientific">Zoogloea ramigera</name>
    <dbReference type="NCBI Taxonomy" id="350"/>
    <lineage>
        <taxon>Bacteria</taxon>
        <taxon>Pseudomonadati</taxon>
        <taxon>Pseudomonadota</taxon>
        <taxon>Betaproteobacteria</taxon>
        <taxon>Rhodocyclales</taxon>
        <taxon>Zoogloeaceae</taxon>
        <taxon>Zoogloea</taxon>
    </lineage>
</organism>
<name>A0A4Y4CRL5_ZOORA</name>
<comment type="caution">
    <text evidence="8">The sequence shown here is derived from an EMBL/GenBank/DDBJ whole genome shotgun (WGS) entry which is preliminary data.</text>
</comment>
<gene>
    <name evidence="5" type="primary">recX</name>
    <name evidence="8" type="ORF">ZRA01_16340</name>
</gene>
<evidence type="ECO:0000256" key="2">
    <source>
        <dbReference type="ARBA" id="ARBA00009695"/>
    </source>
</evidence>
<dbReference type="GO" id="GO:0005737">
    <property type="term" value="C:cytoplasm"/>
    <property type="evidence" value="ECO:0007669"/>
    <property type="project" value="UniProtKB-SubCell"/>
</dbReference>